<keyword evidence="3" id="KW-1003">Cell membrane</keyword>
<organism evidence="13 14">
    <name type="scientific">Buceros rhinoceros silvestris</name>
    <dbReference type="NCBI Taxonomy" id="175836"/>
    <lineage>
        <taxon>Eukaryota</taxon>
        <taxon>Metazoa</taxon>
        <taxon>Chordata</taxon>
        <taxon>Craniata</taxon>
        <taxon>Vertebrata</taxon>
        <taxon>Euteleostomi</taxon>
        <taxon>Archelosauria</taxon>
        <taxon>Archosauria</taxon>
        <taxon>Dinosauria</taxon>
        <taxon>Saurischia</taxon>
        <taxon>Theropoda</taxon>
        <taxon>Coelurosauria</taxon>
        <taxon>Aves</taxon>
        <taxon>Neognathae</taxon>
        <taxon>Neoaves</taxon>
        <taxon>Telluraves</taxon>
        <taxon>Coraciimorphae</taxon>
        <taxon>Bucerotiformes</taxon>
        <taxon>Bucerotidae</taxon>
        <taxon>Buceros</taxon>
    </lineage>
</organism>
<feature type="non-terminal residue" evidence="13">
    <location>
        <position position="150"/>
    </location>
</feature>
<evidence type="ECO:0000256" key="11">
    <source>
        <dbReference type="SAM" id="MobiDB-lite"/>
    </source>
</evidence>
<accession>A0A091GX39</accession>
<sequence>PDAISGDMESAMAVELNPWVEYEFRVVATNKIGTGDPSAPSRVIRTNEAVPKTPPANVSGRSGRRHELVIAWEPVSEEFQNGEGFGYIVAFRPNGTRGWKEKMVTSSDASKFIYRDESVPPLTPFEVKVGVYNNKGDGPFSPIVVICSAE</sequence>
<keyword evidence="7" id="KW-0472">Membrane</keyword>
<evidence type="ECO:0000256" key="7">
    <source>
        <dbReference type="ARBA" id="ARBA00023136"/>
    </source>
</evidence>
<evidence type="ECO:0000313" key="14">
    <source>
        <dbReference type="Proteomes" id="UP000054064"/>
    </source>
</evidence>
<dbReference type="PANTHER" id="PTHR44170">
    <property type="entry name" value="PROTEIN SIDEKICK"/>
    <property type="match status" value="1"/>
</dbReference>
<reference evidence="13 14" key="1">
    <citation type="submission" date="2014-04" db="EMBL/GenBank/DDBJ databases">
        <title>Genome evolution of avian class.</title>
        <authorList>
            <person name="Zhang G."/>
            <person name="Li C."/>
        </authorList>
    </citation>
    <scope>NUCLEOTIDE SEQUENCE [LARGE SCALE GENOMIC DNA]</scope>
    <source>
        <strain evidence="13">BGI_N320</strain>
    </source>
</reference>
<dbReference type="CDD" id="cd00063">
    <property type="entry name" value="FN3"/>
    <property type="match status" value="2"/>
</dbReference>
<keyword evidence="9" id="KW-0325">Glycoprotein</keyword>
<keyword evidence="6" id="KW-0130">Cell adhesion</keyword>
<gene>
    <name evidence="13" type="ORF">N320_02944</name>
</gene>
<dbReference type="GO" id="GO:0007411">
    <property type="term" value="P:axon guidance"/>
    <property type="evidence" value="ECO:0007669"/>
    <property type="project" value="TreeGrafter"/>
</dbReference>
<evidence type="ECO:0000256" key="2">
    <source>
        <dbReference type="ARBA" id="ARBA00009812"/>
    </source>
</evidence>
<feature type="region of interest" description="Disordered" evidence="11">
    <location>
        <begin position="38"/>
        <end position="63"/>
    </location>
</feature>
<evidence type="ECO:0000256" key="9">
    <source>
        <dbReference type="ARBA" id="ARBA00023180"/>
    </source>
</evidence>
<evidence type="ECO:0000256" key="8">
    <source>
        <dbReference type="ARBA" id="ARBA00023157"/>
    </source>
</evidence>
<evidence type="ECO:0000313" key="13">
    <source>
        <dbReference type="EMBL" id="KFO87754.1"/>
    </source>
</evidence>
<dbReference type="FunFam" id="2.60.40.10:FF:000035">
    <property type="entry name" value="Contactin 1"/>
    <property type="match status" value="1"/>
</dbReference>
<evidence type="ECO:0000256" key="10">
    <source>
        <dbReference type="ARBA" id="ARBA00023288"/>
    </source>
</evidence>
<dbReference type="EMBL" id="KL515149">
    <property type="protein sequence ID" value="KFO87754.1"/>
    <property type="molecule type" value="Genomic_DNA"/>
</dbReference>
<keyword evidence="4" id="KW-0336">GPI-anchor</keyword>
<dbReference type="GO" id="GO:0030424">
    <property type="term" value="C:axon"/>
    <property type="evidence" value="ECO:0007669"/>
    <property type="project" value="TreeGrafter"/>
</dbReference>
<dbReference type="Gene3D" id="2.60.40.10">
    <property type="entry name" value="Immunoglobulins"/>
    <property type="match status" value="2"/>
</dbReference>
<protein>
    <submittedName>
        <fullName evidence="13">Contactin-5</fullName>
    </submittedName>
</protein>
<evidence type="ECO:0000259" key="12">
    <source>
        <dbReference type="PROSITE" id="PS50853"/>
    </source>
</evidence>
<keyword evidence="14" id="KW-1185">Reference proteome</keyword>
<dbReference type="InterPro" id="IPR013783">
    <property type="entry name" value="Ig-like_fold"/>
</dbReference>
<dbReference type="GO" id="GO:0007420">
    <property type="term" value="P:brain development"/>
    <property type="evidence" value="ECO:0007669"/>
    <property type="project" value="TreeGrafter"/>
</dbReference>
<dbReference type="GO" id="GO:0005886">
    <property type="term" value="C:plasma membrane"/>
    <property type="evidence" value="ECO:0007669"/>
    <property type="project" value="UniProtKB-SubCell"/>
</dbReference>
<keyword evidence="10" id="KW-0449">Lipoprotein</keyword>
<dbReference type="GO" id="GO:0098632">
    <property type="term" value="F:cell-cell adhesion mediator activity"/>
    <property type="evidence" value="ECO:0007669"/>
    <property type="project" value="TreeGrafter"/>
</dbReference>
<proteinExistence type="inferred from homology"/>
<evidence type="ECO:0000256" key="6">
    <source>
        <dbReference type="ARBA" id="ARBA00022889"/>
    </source>
</evidence>
<evidence type="ECO:0000256" key="3">
    <source>
        <dbReference type="ARBA" id="ARBA00022475"/>
    </source>
</evidence>
<evidence type="ECO:0000256" key="1">
    <source>
        <dbReference type="ARBA" id="ARBA00004609"/>
    </source>
</evidence>
<comment type="subcellular location">
    <subcellularLocation>
        <location evidence="1">Cell membrane</location>
        <topology evidence="1">Lipid-anchor</topology>
        <topology evidence="1">GPI-anchor</topology>
    </subcellularLocation>
</comment>
<dbReference type="AlphaFoldDB" id="A0A091GX39"/>
<dbReference type="PROSITE" id="PS50853">
    <property type="entry name" value="FN3"/>
    <property type="match status" value="2"/>
</dbReference>
<dbReference type="SUPFAM" id="SSF49265">
    <property type="entry name" value="Fibronectin type III"/>
    <property type="match status" value="1"/>
</dbReference>
<dbReference type="InterPro" id="IPR003961">
    <property type="entry name" value="FN3_dom"/>
</dbReference>
<dbReference type="InterPro" id="IPR036116">
    <property type="entry name" value="FN3_sf"/>
</dbReference>
<comment type="similarity">
    <text evidence="2">Belongs to the immunoglobulin superfamily. Contactin family.</text>
</comment>
<dbReference type="Proteomes" id="UP000054064">
    <property type="component" value="Unassembled WGS sequence"/>
</dbReference>
<feature type="domain" description="Fibronectin type-III" evidence="12">
    <location>
        <begin position="54"/>
        <end position="150"/>
    </location>
</feature>
<keyword evidence="8" id="KW-1015">Disulfide bond</keyword>
<evidence type="ECO:0000256" key="4">
    <source>
        <dbReference type="ARBA" id="ARBA00022622"/>
    </source>
</evidence>
<dbReference type="PANTHER" id="PTHR44170:SF17">
    <property type="entry name" value="CONTACTIN-5"/>
    <property type="match status" value="1"/>
</dbReference>
<keyword evidence="5" id="KW-0732">Signal</keyword>
<feature type="domain" description="Fibronectin type-III" evidence="12">
    <location>
        <begin position="1"/>
        <end position="49"/>
    </location>
</feature>
<evidence type="ECO:0000256" key="5">
    <source>
        <dbReference type="ARBA" id="ARBA00022729"/>
    </source>
</evidence>
<dbReference type="GO" id="GO:0098552">
    <property type="term" value="C:side of membrane"/>
    <property type="evidence" value="ECO:0007669"/>
    <property type="project" value="UniProtKB-KW"/>
</dbReference>
<feature type="non-terminal residue" evidence="13">
    <location>
        <position position="1"/>
    </location>
</feature>
<name>A0A091GX39_BUCRH</name>